<dbReference type="InterPro" id="IPR027417">
    <property type="entry name" value="P-loop_NTPase"/>
</dbReference>
<organism evidence="1 2">
    <name type="scientific">Galerina marginata (strain CBS 339.88)</name>
    <dbReference type="NCBI Taxonomy" id="685588"/>
    <lineage>
        <taxon>Eukaryota</taxon>
        <taxon>Fungi</taxon>
        <taxon>Dikarya</taxon>
        <taxon>Basidiomycota</taxon>
        <taxon>Agaricomycotina</taxon>
        <taxon>Agaricomycetes</taxon>
        <taxon>Agaricomycetidae</taxon>
        <taxon>Agaricales</taxon>
        <taxon>Agaricineae</taxon>
        <taxon>Strophariaceae</taxon>
        <taxon>Galerina</taxon>
    </lineage>
</organism>
<evidence type="ECO:0000313" key="1">
    <source>
        <dbReference type="EMBL" id="KDR67063.1"/>
    </source>
</evidence>
<dbReference type="SUPFAM" id="SSF52540">
    <property type="entry name" value="P-loop containing nucleoside triphosphate hydrolases"/>
    <property type="match status" value="1"/>
</dbReference>
<accession>A0A067SJY7</accession>
<sequence length="71" mass="8421">MWAFHFLYSASVLKTDQRIQQTIATEFKDRTLICIAYRLRTILNYNRILVLDSGRIMVSVLNFSLRFESEC</sequence>
<dbReference type="Gene3D" id="3.40.50.300">
    <property type="entry name" value="P-loop containing nucleotide triphosphate hydrolases"/>
    <property type="match status" value="1"/>
</dbReference>
<name>A0A067SJY7_GALM3</name>
<dbReference type="STRING" id="685588.A0A067SJY7"/>
<reference evidence="2" key="1">
    <citation type="journal article" date="2014" name="Proc. Natl. Acad. Sci. U.S.A.">
        <title>Extensive sampling of basidiomycete genomes demonstrates inadequacy of the white-rot/brown-rot paradigm for wood decay fungi.</title>
        <authorList>
            <person name="Riley R."/>
            <person name="Salamov A.A."/>
            <person name="Brown D.W."/>
            <person name="Nagy L.G."/>
            <person name="Floudas D."/>
            <person name="Held B.W."/>
            <person name="Levasseur A."/>
            <person name="Lombard V."/>
            <person name="Morin E."/>
            <person name="Otillar R."/>
            <person name="Lindquist E.A."/>
            <person name="Sun H."/>
            <person name="LaButti K.M."/>
            <person name="Schmutz J."/>
            <person name="Jabbour D."/>
            <person name="Luo H."/>
            <person name="Baker S.E."/>
            <person name="Pisabarro A.G."/>
            <person name="Walton J.D."/>
            <person name="Blanchette R.A."/>
            <person name="Henrissat B."/>
            <person name="Martin F."/>
            <person name="Cullen D."/>
            <person name="Hibbett D.S."/>
            <person name="Grigoriev I.V."/>
        </authorList>
    </citation>
    <scope>NUCLEOTIDE SEQUENCE [LARGE SCALE GENOMIC DNA]</scope>
    <source>
        <strain evidence="2">CBS 339.88</strain>
    </source>
</reference>
<proteinExistence type="predicted"/>
<dbReference type="HOGENOM" id="CLU_2740199_0_0_1"/>
<dbReference type="Proteomes" id="UP000027222">
    <property type="component" value="Unassembled WGS sequence"/>
</dbReference>
<evidence type="ECO:0000313" key="2">
    <source>
        <dbReference type="Proteomes" id="UP000027222"/>
    </source>
</evidence>
<keyword evidence="2" id="KW-1185">Reference proteome</keyword>
<protein>
    <submittedName>
        <fullName evidence="1">Uncharacterized protein</fullName>
    </submittedName>
</protein>
<dbReference type="EMBL" id="KL142418">
    <property type="protein sequence ID" value="KDR67063.1"/>
    <property type="molecule type" value="Genomic_DNA"/>
</dbReference>
<gene>
    <name evidence="1" type="ORF">GALMADRAFT_80226</name>
</gene>
<dbReference type="OrthoDB" id="6500128at2759"/>
<dbReference type="AlphaFoldDB" id="A0A067SJY7"/>